<dbReference type="Proteomes" id="UP001597508">
    <property type="component" value="Unassembled WGS sequence"/>
</dbReference>
<accession>A0ABW5LSR8</accession>
<proteinExistence type="predicted"/>
<comment type="caution">
    <text evidence="1">The sequence shown here is derived from an EMBL/GenBank/DDBJ whole genome shotgun (WGS) entry which is preliminary data.</text>
</comment>
<dbReference type="RefSeq" id="WP_379665994.1">
    <property type="nucleotide sequence ID" value="NZ_JBHULH010000003.1"/>
</dbReference>
<organism evidence="1 2">
    <name type="scientific">Pseudotenacibaculum haliotis</name>
    <dbReference type="NCBI Taxonomy" id="1862138"/>
    <lineage>
        <taxon>Bacteria</taxon>
        <taxon>Pseudomonadati</taxon>
        <taxon>Bacteroidota</taxon>
        <taxon>Flavobacteriia</taxon>
        <taxon>Flavobacteriales</taxon>
        <taxon>Flavobacteriaceae</taxon>
        <taxon>Pseudotenacibaculum</taxon>
    </lineage>
</organism>
<evidence type="ECO:0008006" key="3">
    <source>
        <dbReference type="Google" id="ProtNLM"/>
    </source>
</evidence>
<reference evidence="2" key="1">
    <citation type="journal article" date="2019" name="Int. J. Syst. Evol. Microbiol.">
        <title>The Global Catalogue of Microorganisms (GCM) 10K type strain sequencing project: providing services to taxonomists for standard genome sequencing and annotation.</title>
        <authorList>
            <consortium name="The Broad Institute Genomics Platform"/>
            <consortium name="The Broad Institute Genome Sequencing Center for Infectious Disease"/>
            <person name="Wu L."/>
            <person name="Ma J."/>
        </authorList>
    </citation>
    <scope>NUCLEOTIDE SEQUENCE [LARGE SCALE GENOMIC DNA]</scope>
    <source>
        <strain evidence="2">KCTC 52127</strain>
    </source>
</reference>
<evidence type="ECO:0000313" key="2">
    <source>
        <dbReference type="Proteomes" id="UP001597508"/>
    </source>
</evidence>
<protein>
    <recommendedName>
        <fullName evidence="3">Bacteriocin</fullName>
    </recommendedName>
</protein>
<dbReference type="EMBL" id="JBHULH010000003">
    <property type="protein sequence ID" value="MFD2567286.1"/>
    <property type="molecule type" value="Genomic_DNA"/>
</dbReference>
<gene>
    <name evidence="1" type="ORF">ACFSRZ_07875</name>
</gene>
<evidence type="ECO:0000313" key="1">
    <source>
        <dbReference type="EMBL" id="MFD2567286.1"/>
    </source>
</evidence>
<keyword evidence="2" id="KW-1185">Reference proteome</keyword>
<sequence>MKKEFLKIEGASILQKQQLQSISGGWEGGVDPSVCADASDGTQCGPHHSCYCYQCYSHYDEIPDPEGPHCH</sequence>
<name>A0ABW5LSR8_9FLAO</name>